<dbReference type="PANTHER" id="PTHR22749:SF6">
    <property type="entry name" value="RIBOFLAVIN KINASE"/>
    <property type="match status" value="1"/>
</dbReference>
<dbReference type="EC" id="2.7.1.26" evidence="1"/>
<proteinExistence type="predicted"/>
<dbReference type="GO" id="GO:0009231">
    <property type="term" value="P:riboflavin biosynthetic process"/>
    <property type="evidence" value="ECO:0007669"/>
    <property type="project" value="InterPro"/>
</dbReference>
<dbReference type="Proteomes" id="UP000262939">
    <property type="component" value="Unassembled WGS sequence"/>
</dbReference>
<dbReference type="SUPFAM" id="SSF82114">
    <property type="entry name" value="Riboflavin kinase-like"/>
    <property type="match status" value="1"/>
</dbReference>
<dbReference type="InterPro" id="IPR023465">
    <property type="entry name" value="Riboflavin_kinase_dom_sf"/>
</dbReference>
<gene>
    <name evidence="9" type="ORF">D0466_04285</name>
</gene>
<dbReference type="GO" id="GO:0009398">
    <property type="term" value="P:FMN biosynthetic process"/>
    <property type="evidence" value="ECO:0007669"/>
    <property type="project" value="TreeGrafter"/>
</dbReference>
<evidence type="ECO:0000256" key="7">
    <source>
        <dbReference type="ARBA" id="ARBA00047880"/>
    </source>
</evidence>
<accession>A0A372LFQ9</accession>
<dbReference type="InterPro" id="IPR015865">
    <property type="entry name" value="Riboflavin_kinase_bac/euk"/>
</dbReference>
<keyword evidence="5" id="KW-0547">Nucleotide-binding</keyword>
<dbReference type="SMART" id="SM00904">
    <property type="entry name" value="Flavokinase"/>
    <property type="match status" value="1"/>
</dbReference>
<comment type="catalytic activity">
    <reaction evidence="7">
        <text>riboflavin + ATP = FMN + ADP + H(+)</text>
        <dbReference type="Rhea" id="RHEA:14357"/>
        <dbReference type="ChEBI" id="CHEBI:15378"/>
        <dbReference type="ChEBI" id="CHEBI:30616"/>
        <dbReference type="ChEBI" id="CHEBI:57986"/>
        <dbReference type="ChEBI" id="CHEBI:58210"/>
        <dbReference type="ChEBI" id="CHEBI:456216"/>
        <dbReference type="EC" id="2.7.1.26"/>
    </reaction>
</comment>
<dbReference type="GO" id="GO:0005524">
    <property type="term" value="F:ATP binding"/>
    <property type="evidence" value="ECO:0007669"/>
    <property type="project" value="UniProtKB-KW"/>
</dbReference>
<dbReference type="EMBL" id="QVTD01000003">
    <property type="protein sequence ID" value="RFU65133.1"/>
    <property type="molecule type" value="Genomic_DNA"/>
</dbReference>
<evidence type="ECO:0000256" key="2">
    <source>
        <dbReference type="ARBA" id="ARBA00022630"/>
    </source>
</evidence>
<evidence type="ECO:0000256" key="6">
    <source>
        <dbReference type="ARBA" id="ARBA00022840"/>
    </source>
</evidence>
<dbReference type="PANTHER" id="PTHR22749">
    <property type="entry name" value="RIBOFLAVIN KINASE/FMN ADENYLYLTRANSFERASE"/>
    <property type="match status" value="1"/>
</dbReference>
<keyword evidence="3" id="KW-0288">FMN</keyword>
<evidence type="ECO:0000313" key="9">
    <source>
        <dbReference type="EMBL" id="RFU65133.1"/>
    </source>
</evidence>
<keyword evidence="6" id="KW-0067">ATP-binding</keyword>
<protein>
    <recommendedName>
        <fullName evidence="1">riboflavin kinase</fullName>
        <ecNumber evidence="1">2.7.1.26</ecNumber>
    </recommendedName>
</protein>
<evidence type="ECO:0000256" key="5">
    <source>
        <dbReference type="ARBA" id="ARBA00022741"/>
    </source>
</evidence>
<comment type="caution">
    <text evidence="9">The sequence shown here is derived from an EMBL/GenBank/DDBJ whole genome shotgun (WGS) entry which is preliminary data.</text>
</comment>
<reference evidence="9 10" key="1">
    <citation type="submission" date="2018-08" db="EMBL/GenBank/DDBJ databases">
        <title>Bacillus chawlae sp. nov., Bacillus glennii sp. nov., and Bacillus saganii sp. nov. Isolated from the Vehicle Assembly Building at Kennedy Space Center where the Viking Spacecraft were Assembled.</title>
        <authorList>
            <person name="Seuylemezian A."/>
            <person name="Vaishampayan P."/>
        </authorList>
    </citation>
    <scope>NUCLEOTIDE SEQUENCE [LARGE SCALE GENOMIC DNA]</scope>
    <source>
        <strain evidence="9 10">V44-8</strain>
    </source>
</reference>
<evidence type="ECO:0000313" key="10">
    <source>
        <dbReference type="Proteomes" id="UP000262939"/>
    </source>
</evidence>
<evidence type="ECO:0000256" key="1">
    <source>
        <dbReference type="ARBA" id="ARBA00012105"/>
    </source>
</evidence>
<dbReference type="InterPro" id="IPR023468">
    <property type="entry name" value="Riboflavin_kinase"/>
</dbReference>
<dbReference type="Pfam" id="PF01687">
    <property type="entry name" value="Flavokinase"/>
    <property type="match status" value="1"/>
</dbReference>
<evidence type="ECO:0000256" key="4">
    <source>
        <dbReference type="ARBA" id="ARBA00022679"/>
    </source>
</evidence>
<keyword evidence="10" id="KW-1185">Reference proteome</keyword>
<dbReference type="RefSeq" id="WP_117321309.1">
    <property type="nucleotide sequence ID" value="NZ_QVTD01000003.1"/>
</dbReference>
<organism evidence="9 10">
    <name type="scientific">Peribacillus glennii</name>
    <dbReference type="NCBI Taxonomy" id="2303991"/>
    <lineage>
        <taxon>Bacteria</taxon>
        <taxon>Bacillati</taxon>
        <taxon>Bacillota</taxon>
        <taxon>Bacilli</taxon>
        <taxon>Bacillales</taxon>
        <taxon>Bacillaceae</taxon>
        <taxon>Peribacillus</taxon>
    </lineage>
</organism>
<dbReference type="GO" id="GO:0008531">
    <property type="term" value="F:riboflavin kinase activity"/>
    <property type="evidence" value="ECO:0007669"/>
    <property type="project" value="UniProtKB-EC"/>
</dbReference>
<name>A0A372LFQ9_9BACI</name>
<dbReference type="AlphaFoldDB" id="A0A372LFQ9"/>
<evidence type="ECO:0000256" key="3">
    <source>
        <dbReference type="ARBA" id="ARBA00022643"/>
    </source>
</evidence>
<keyword evidence="4" id="KW-0808">Transferase</keyword>
<sequence>MKSKTILEIIFTVEGKVINGEGRGSNIGFPTANIDISSQYLESGVYGVRVDIKGSRYFGVMNIGKKPTFHKDYQKNIEIHIFDFNESIYGTSIYAEALFKIRDEQKFLSVDELKSQINKDIATATSIFKSITQIRGENNVSFR</sequence>
<evidence type="ECO:0000259" key="8">
    <source>
        <dbReference type="SMART" id="SM00904"/>
    </source>
</evidence>
<feature type="domain" description="Riboflavin kinase" evidence="8">
    <location>
        <begin position="6"/>
        <end position="129"/>
    </location>
</feature>
<dbReference type="OrthoDB" id="9803667at2"/>
<dbReference type="Gene3D" id="2.40.30.30">
    <property type="entry name" value="Riboflavin kinase-like"/>
    <property type="match status" value="1"/>
</dbReference>
<keyword evidence="9" id="KW-0418">Kinase</keyword>
<keyword evidence="2" id="KW-0285">Flavoprotein</keyword>